<dbReference type="SUPFAM" id="SSF55073">
    <property type="entry name" value="Nucleotide cyclase"/>
    <property type="match status" value="1"/>
</dbReference>
<keyword evidence="5" id="KW-1185">Reference proteome</keyword>
<dbReference type="SMART" id="SM00267">
    <property type="entry name" value="GGDEF"/>
    <property type="match status" value="1"/>
</dbReference>
<dbReference type="CDD" id="cd00130">
    <property type="entry name" value="PAS"/>
    <property type="match status" value="2"/>
</dbReference>
<dbReference type="Pfam" id="PF00990">
    <property type="entry name" value="GGDEF"/>
    <property type="match status" value="1"/>
</dbReference>
<dbReference type="InterPro" id="IPR000160">
    <property type="entry name" value="GGDEF_dom"/>
</dbReference>
<dbReference type="NCBIfam" id="TIGR00254">
    <property type="entry name" value="GGDEF"/>
    <property type="match status" value="1"/>
</dbReference>
<gene>
    <name evidence="4" type="ORF">GIW56_30425</name>
</gene>
<evidence type="ECO:0000313" key="4">
    <source>
        <dbReference type="EMBL" id="MCF5111100.1"/>
    </source>
</evidence>
<dbReference type="InterPro" id="IPR035965">
    <property type="entry name" value="PAS-like_dom_sf"/>
</dbReference>
<evidence type="ECO:0000259" key="1">
    <source>
        <dbReference type="PROSITE" id="PS50112"/>
    </source>
</evidence>
<dbReference type="SMART" id="SM00091">
    <property type="entry name" value="PAS"/>
    <property type="match status" value="2"/>
</dbReference>
<comment type="caution">
    <text evidence="4">The sequence shown here is derived from an EMBL/GenBank/DDBJ whole genome shotgun (WGS) entry which is preliminary data.</text>
</comment>
<dbReference type="PROSITE" id="PS50112">
    <property type="entry name" value="PAS"/>
    <property type="match status" value="2"/>
</dbReference>
<dbReference type="InterPro" id="IPR043128">
    <property type="entry name" value="Rev_trsase/Diguanyl_cyclase"/>
</dbReference>
<evidence type="ECO:0000259" key="3">
    <source>
        <dbReference type="PROSITE" id="PS50887"/>
    </source>
</evidence>
<accession>A0ABS9FFI2</accession>
<sequence length="430" mass="47311">MKSIASHIEASVIAQALDQSVNAVLLTEAHEGEGGHRIVYANAAFLRMTGYGEEEILGQNSRILQGPDTCGEVIRRLRQCLADGTFFQGSTINYRKDGRPYVVEWSVSPVRGASGEITHFLSLQQDISGLIAAQKATQLFDRILNATDDGVVITDSRGTIEFVNKGFEEITGYGLTEVLGRNPSMLKSGEQNADFYTEMWNTLKQGHSYKGTFVNRGKNDQLIYCDETITPLTDENDTITHYVSIFRDLTTRVLEEQMFREMVRFDGLTGALTRTAGELALENAFMQSRGSKLPMSIALADIDHFKQVNDQWGHSTGDVVLKTVSGNLIAALRANDSVIRWGGDEFLLIFGGCDLSHALLLAERCRQAVADSQHENVGVVTLSIGLGELRPDEALADLIERVDQAFYRAKKTGRNQTQVSTAEEPPAVGI</sequence>
<dbReference type="InterPro" id="IPR052163">
    <property type="entry name" value="DGC-Regulatory_Protein"/>
</dbReference>
<dbReference type="InterPro" id="IPR029787">
    <property type="entry name" value="Nucleotide_cyclase"/>
</dbReference>
<dbReference type="Proteomes" id="UP000814003">
    <property type="component" value="Unassembled WGS sequence"/>
</dbReference>
<reference evidence="4 5" key="1">
    <citation type="submission" date="2019-11" db="EMBL/GenBank/DDBJ databases">
        <title>Epiphytic Pseudomonas syringae from cherry orchards.</title>
        <authorList>
            <person name="Hulin M.T."/>
        </authorList>
    </citation>
    <scope>NUCLEOTIDE SEQUENCE [LARGE SCALE GENOMIC DNA]</scope>
    <source>
        <strain evidence="4 5">PA-6-5B</strain>
    </source>
</reference>
<organism evidence="4 5">
    <name type="scientific">Pseudomonas gessardii</name>
    <dbReference type="NCBI Taxonomy" id="78544"/>
    <lineage>
        <taxon>Bacteria</taxon>
        <taxon>Pseudomonadati</taxon>
        <taxon>Pseudomonadota</taxon>
        <taxon>Gammaproteobacteria</taxon>
        <taxon>Pseudomonadales</taxon>
        <taxon>Pseudomonadaceae</taxon>
        <taxon>Pseudomonas</taxon>
    </lineage>
</organism>
<dbReference type="SMART" id="SM00086">
    <property type="entry name" value="PAC"/>
    <property type="match status" value="2"/>
</dbReference>
<dbReference type="RefSeq" id="WP_236310310.1">
    <property type="nucleotide sequence ID" value="NZ_WKED01000155.1"/>
</dbReference>
<dbReference type="Gene3D" id="3.30.450.20">
    <property type="entry name" value="PAS domain"/>
    <property type="match status" value="2"/>
</dbReference>
<dbReference type="InterPro" id="IPR001610">
    <property type="entry name" value="PAC"/>
</dbReference>
<feature type="domain" description="PAC" evidence="2">
    <location>
        <begin position="207"/>
        <end position="261"/>
    </location>
</feature>
<dbReference type="InterPro" id="IPR000700">
    <property type="entry name" value="PAS-assoc_C"/>
</dbReference>
<evidence type="ECO:0000259" key="2">
    <source>
        <dbReference type="PROSITE" id="PS50113"/>
    </source>
</evidence>
<feature type="domain" description="PAS" evidence="1">
    <location>
        <begin position="136"/>
        <end position="182"/>
    </location>
</feature>
<dbReference type="SUPFAM" id="SSF55785">
    <property type="entry name" value="PYP-like sensor domain (PAS domain)"/>
    <property type="match status" value="2"/>
</dbReference>
<dbReference type="Gene3D" id="3.30.70.270">
    <property type="match status" value="1"/>
</dbReference>
<dbReference type="Pfam" id="PF13426">
    <property type="entry name" value="PAS_9"/>
    <property type="match status" value="2"/>
</dbReference>
<dbReference type="PROSITE" id="PS50887">
    <property type="entry name" value="GGDEF"/>
    <property type="match status" value="1"/>
</dbReference>
<feature type="domain" description="PAC" evidence="2">
    <location>
        <begin position="85"/>
        <end position="139"/>
    </location>
</feature>
<dbReference type="PANTHER" id="PTHR46663:SF4">
    <property type="entry name" value="DIGUANYLATE CYCLASE DGCT-RELATED"/>
    <property type="match status" value="1"/>
</dbReference>
<evidence type="ECO:0000313" key="5">
    <source>
        <dbReference type="Proteomes" id="UP000814003"/>
    </source>
</evidence>
<dbReference type="InterPro" id="IPR000014">
    <property type="entry name" value="PAS"/>
</dbReference>
<feature type="domain" description="PAS" evidence="1">
    <location>
        <begin position="9"/>
        <end position="84"/>
    </location>
</feature>
<dbReference type="CDD" id="cd01949">
    <property type="entry name" value="GGDEF"/>
    <property type="match status" value="1"/>
</dbReference>
<proteinExistence type="predicted"/>
<name>A0ABS9FFI2_9PSED</name>
<dbReference type="PROSITE" id="PS50113">
    <property type="entry name" value="PAC"/>
    <property type="match status" value="2"/>
</dbReference>
<feature type="domain" description="GGDEF" evidence="3">
    <location>
        <begin position="293"/>
        <end position="422"/>
    </location>
</feature>
<protein>
    <submittedName>
        <fullName evidence="4">PAS domain-containing protein</fullName>
    </submittedName>
</protein>
<dbReference type="EMBL" id="WKED01000155">
    <property type="protein sequence ID" value="MCF5111100.1"/>
    <property type="molecule type" value="Genomic_DNA"/>
</dbReference>
<dbReference type="PANTHER" id="PTHR46663">
    <property type="entry name" value="DIGUANYLATE CYCLASE DGCT-RELATED"/>
    <property type="match status" value="1"/>
</dbReference>
<dbReference type="NCBIfam" id="TIGR00229">
    <property type="entry name" value="sensory_box"/>
    <property type="match status" value="2"/>
</dbReference>